<evidence type="ECO:0008006" key="9">
    <source>
        <dbReference type="Google" id="ProtNLM"/>
    </source>
</evidence>
<dbReference type="GO" id="GO:0016787">
    <property type="term" value="F:hydrolase activity"/>
    <property type="evidence" value="ECO:0007669"/>
    <property type="project" value="UniProtKB-KW"/>
</dbReference>
<comment type="caution">
    <text evidence="7">The sequence shown here is derived from an EMBL/GenBank/DDBJ whole genome shotgun (WGS) entry which is preliminary data.</text>
</comment>
<dbReference type="PANTHER" id="PTHR43248">
    <property type="entry name" value="2-SUCCINYL-6-HYDROXY-2,4-CYCLOHEXADIENE-1-CARBOXYLATE SYNTHASE"/>
    <property type="match status" value="1"/>
</dbReference>
<accession>A0A8K0NGT9</accession>
<evidence type="ECO:0000313" key="8">
    <source>
        <dbReference type="Proteomes" id="UP000811619"/>
    </source>
</evidence>
<protein>
    <recommendedName>
        <fullName evidence="9">Peptidase S33 tripeptidyl aminopeptidase-like C-terminal domain-containing protein</fullName>
    </recommendedName>
</protein>
<dbReference type="SUPFAM" id="SSF53474">
    <property type="entry name" value="alpha/beta-Hydrolases"/>
    <property type="match status" value="1"/>
</dbReference>
<evidence type="ECO:0000259" key="5">
    <source>
        <dbReference type="Pfam" id="PF00561"/>
    </source>
</evidence>
<feature type="signal peptide" evidence="4">
    <location>
        <begin position="1"/>
        <end position="19"/>
    </location>
</feature>
<dbReference type="Proteomes" id="UP000811619">
    <property type="component" value="Unassembled WGS sequence"/>
</dbReference>
<dbReference type="OrthoDB" id="425534at2759"/>
<dbReference type="InterPro" id="IPR013595">
    <property type="entry name" value="Pept_S33_TAP-like_C"/>
</dbReference>
<keyword evidence="8" id="KW-1185">Reference proteome</keyword>
<feature type="chain" id="PRO_5035436576" description="Peptidase S33 tripeptidyl aminopeptidase-like C-terminal domain-containing protein" evidence="4">
    <location>
        <begin position="20"/>
        <end position="614"/>
    </location>
</feature>
<dbReference type="InterPro" id="IPR051601">
    <property type="entry name" value="Serine_prot/Carboxylest_S33"/>
</dbReference>
<evidence type="ECO:0000256" key="3">
    <source>
        <dbReference type="SAM" id="MobiDB-lite"/>
    </source>
</evidence>
<feature type="region of interest" description="Disordered" evidence="3">
    <location>
        <begin position="406"/>
        <end position="427"/>
    </location>
</feature>
<evidence type="ECO:0000256" key="1">
    <source>
        <dbReference type="ARBA" id="ARBA00010088"/>
    </source>
</evidence>
<comment type="similarity">
    <text evidence="1">Belongs to the peptidase S33 family.</text>
</comment>
<dbReference type="Pfam" id="PF00561">
    <property type="entry name" value="Abhydrolase_1"/>
    <property type="match status" value="1"/>
</dbReference>
<gene>
    <name evidence="7" type="ORF">E4U42_006397</name>
</gene>
<feature type="domain" description="AB hydrolase-1" evidence="5">
    <location>
        <begin position="94"/>
        <end position="307"/>
    </location>
</feature>
<organism evidence="7 8">
    <name type="scientific">Claviceps africana</name>
    <dbReference type="NCBI Taxonomy" id="83212"/>
    <lineage>
        <taxon>Eukaryota</taxon>
        <taxon>Fungi</taxon>
        <taxon>Dikarya</taxon>
        <taxon>Ascomycota</taxon>
        <taxon>Pezizomycotina</taxon>
        <taxon>Sordariomycetes</taxon>
        <taxon>Hypocreomycetidae</taxon>
        <taxon>Hypocreales</taxon>
        <taxon>Clavicipitaceae</taxon>
        <taxon>Claviceps</taxon>
    </lineage>
</organism>
<dbReference type="Pfam" id="PF08386">
    <property type="entry name" value="Abhydrolase_4"/>
    <property type="match status" value="1"/>
</dbReference>
<feature type="domain" description="Peptidase S33 tripeptidyl aminopeptidase-like C-terminal" evidence="6">
    <location>
        <begin position="458"/>
        <end position="574"/>
    </location>
</feature>
<dbReference type="AlphaFoldDB" id="A0A8K0NGT9"/>
<dbReference type="Gene3D" id="3.40.50.1820">
    <property type="entry name" value="alpha/beta hydrolase"/>
    <property type="match status" value="1"/>
</dbReference>
<evidence type="ECO:0000259" key="6">
    <source>
        <dbReference type="Pfam" id="PF08386"/>
    </source>
</evidence>
<proteinExistence type="inferred from homology"/>
<keyword evidence="2" id="KW-0378">Hydrolase</keyword>
<keyword evidence="4" id="KW-0732">Signal</keyword>
<evidence type="ECO:0000256" key="4">
    <source>
        <dbReference type="SAM" id="SignalP"/>
    </source>
</evidence>
<dbReference type="PANTHER" id="PTHR43248:SF25">
    <property type="entry name" value="AB HYDROLASE-1 DOMAIN-CONTAINING PROTEIN-RELATED"/>
    <property type="match status" value="1"/>
</dbReference>
<sequence length="614" mass="67715">MRPLRLLSLLPAFPVLGHADTIRHQEQATSFNWTSIEPSKTLEYHGCYANTHQCARLILPLDYTNPNDTRNVIIAILKKPAAVPDDHPTFGGSIFVNPGGPGASAADAVRNMGEGFFELVERSGRRHYEWIGIDPRGIGYSWPAANCFPHDLFSRDMSQMEARGLGPLNQGDRTVPYGLALMRGFAQHCLAADSAANGGSIMAYAGTASVARDMVEIADQIEKLRQKAARRSSTAHNHRTGHDVARVQYIGFSYGTVLGHYLVSLFPERVGRIVLDGVVDAQDYSTGAGWTKNLMDTDKIYTAFFEGCHQNPSDCALSRPQDSSSKDIQDRVERWLHTIEDSPITSTGTTGDIRVLTASDVRAVMGFLFYSPYRHFRGIAMKLDWAMNGKTGPLFEQSLYGLTPRHSPDGCARPPDPESDAGDGKFPVLCGDGDDVSGKDAAWWRRYAKRLASQSSILGESWSSIRFQCSSWPFKPSWRFTGPFTAPVPRKSADGKPVPGYPAAPNLYLSSRLDPVTPLANARLMQSKYPASGLVVVEGAGHGATGVAEYNKCLFDVVEDYLETGNVPSQTTYCPDECGPWKKNCTEELHLAKRRDAHPLQRRRPRFPLAIMWD</sequence>
<dbReference type="InterPro" id="IPR000073">
    <property type="entry name" value="AB_hydrolase_1"/>
</dbReference>
<evidence type="ECO:0000313" key="7">
    <source>
        <dbReference type="EMBL" id="KAG5919884.1"/>
    </source>
</evidence>
<name>A0A8K0NGT9_9HYPO</name>
<dbReference type="EMBL" id="SRPY01000643">
    <property type="protein sequence ID" value="KAG5919884.1"/>
    <property type="molecule type" value="Genomic_DNA"/>
</dbReference>
<evidence type="ECO:0000256" key="2">
    <source>
        <dbReference type="ARBA" id="ARBA00022801"/>
    </source>
</evidence>
<dbReference type="InterPro" id="IPR029058">
    <property type="entry name" value="AB_hydrolase_fold"/>
</dbReference>
<reference evidence="7" key="1">
    <citation type="journal article" date="2020" name="bioRxiv">
        <title>Whole genome comparisons of ergot fungi reveals the divergence and evolution of species within the genus Claviceps are the result of varying mechanisms driving genome evolution and host range expansion.</title>
        <authorList>
            <person name="Wyka S.A."/>
            <person name="Mondo S.J."/>
            <person name="Liu M."/>
            <person name="Dettman J."/>
            <person name="Nalam V."/>
            <person name="Broders K.D."/>
        </authorList>
    </citation>
    <scope>NUCLEOTIDE SEQUENCE</scope>
    <source>
        <strain evidence="7">CCC 489</strain>
    </source>
</reference>